<reference evidence="2" key="1">
    <citation type="submission" date="2021-06" db="EMBL/GenBank/DDBJ databases">
        <authorList>
            <person name="Kallberg Y."/>
            <person name="Tangrot J."/>
            <person name="Rosling A."/>
        </authorList>
    </citation>
    <scope>NUCLEOTIDE SEQUENCE</scope>
    <source>
        <strain evidence="2">MA453B</strain>
    </source>
</reference>
<evidence type="ECO:0000313" key="2">
    <source>
        <dbReference type="EMBL" id="CAG8751681.1"/>
    </source>
</evidence>
<feature type="compositionally biased region" description="Polar residues" evidence="1">
    <location>
        <begin position="38"/>
        <end position="48"/>
    </location>
</feature>
<feature type="compositionally biased region" description="Polar residues" evidence="1">
    <location>
        <begin position="67"/>
        <end position="91"/>
    </location>
</feature>
<name>A0A9N9IYI7_9GLOM</name>
<dbReference type="Proteomes" id="UP000789405">
    <property type="component" value="Unassembled WGS sequence"/>
</dbReference>
<gene>
    <name evidence="2" type="ORF">DERYTH_LOCUS16964</name>
</gene>
<feature type="region of interest" description="Disordered" evidence="1">
    <location>
        <begin position="21"/>
        <end position="48"/>
    </location>
</feature>
<feature type="region of interest" description="Disordered" evidence="1">
    <location>
        <begin position="60"/>
        <end position="91"/>
    </location>
</feature>
<accession>A0A9N9IYI7</accession>
<dbReference type="EMBL" id="CAJVPY010015424">
    <property type="protein sequence ID" value="CAG8751681.1"/>
    <property type="molecule type" value="Genomic_DNA"/>
</dbReference>
<evidence type="ECO:0000313" key="3">
    <source>
        <dbReference type="Proteomes" id="UP000789405"/>
    </source>
</evidence>
<dbReference type="AlphaFoldDB" id="A0A9N9IYI7"/>
<feature type="non-terminal residue" evidence="2">
    <location>
        <position position="138"/>
    </location>
</feature>
<organism evidence="2 3">
    <name type="scientific">Dentiscutata erythropus</name>
    <dbReference type="NCBI Taxonomy" id="1348616"/>
    <lineage>
        <taxon>Eukaryota</taxon>
        <taxon>Fungi</taxon>
        <taxon>Fungi incertae sedis</taxon>
        <taxon>Mucoromycota</taxon>
        <taxon>Glomeromycotina</taxon>
        <taxon>Glomeromycetes</taxon>
        <taxon>Diversisporales</taxon>
        <taxon>Gigasporaceae</taxon>
        <taxon>Dentiscutata</taxon>
    </lineage>
</organism>
<comment type="caution">
    <text evidence="2">The sequence shown here is derived from an EMBL/GenBank/DDBJ whole genome shotgun (WGS) entry which is preliminary data.</text>
</comment>
<sequence>MAIPNTISSTSSETIIQRHEAPNATQPANDYDPINPIQDITSPATTKRSYVEAPNATQLANDYDPINSDTGYNFTSNDETQATTTIGNSDTGYNSTATMKWQSNDVTLPVNDALGTTLQNTTPPATTKCNNAIKKKTG</sequence>
<evidence type="ECO:0000256" key="1">
    <source>
        <dbReference type="SAM" id="MobiDB-lite"/>
    </source>
</evidence>
<keyword evidence="3" id="KW-1185">Reference proteome</keyword>
<protein>
    <submittedName>
        <fullName evidence="2">16254_t:CDS:1</fullName>
    </submittedName>
</protein>
<proteinExistence type="predicted"/>